<dbReference type="GO" id="GO:0016020">
    <property type="term" value="C:membrane"/>
    <property type="evidence" value="ECO:0007669"/>
    <property type="project" value="UniProtKB-SubCell"/>
</dbReference>
<dbReference type="GO" id="GO:0005230">
    <property type="term" value="F:extracellular ligand-gated monoatomic ion channel activity"/>
    <property type="evidence" value="ECO:0007669"/>
    <property type="project" value="InterPro"/>
</dbReference>
<evidence type="ECO:0000313" key="8">
    <source>
        <dbReference type="EMBL" id="CAL1535035.1"/>
    </source>
</evidence>
<keyword evidence="5" id="KW-0406">Ion transport</keyword>
<dbReference type="CDD" id="cd19051">
    <property type="entry name" value="LGIC_TM_cation"/>
    <property type="match status" value="1"/>
</dbReference>
<protein>
    <submittedName>
        <fullName evidence="8">Uncharacterized protein</fullName>
    </submittedName>
</protein>
<dbReference type="Pfam" id="PF02932">
    <property type="entry name" value="Neur_chan_memb"/>
    <property type="match status" value="1"/>
</dbReference>
<evidence type="ECO:0000313" key="9">
    <source>
        <dbReference type="Proteomes" id="UP001497497"/>
    </source>
</evidence>
<dbReference type="CDD" id="cd18989">
    <property type="entry name" value="LGIC_ECD_cation"/>
    <property type="match status" value="1"/>
</dbReference>
<dbReference type="InterPro" id="IPR006201">
    <property type="entry name" value="Neur_channel"/>
</dbReference>
<feature type="transmembrane region" description="Helical" evidence="5">
    <location>
        <begin position="270"/>
        <end position="291"/>
    </location>
</feature>
<sequence>MASVKLSTWVLTVSLVFGLNSPSQCQSYSQTHSIFKDKLASSTYHTEIRPLLNQSKVIGVVAHFELLSIVEINDVAQSFTVIGFLVTGWKDEVIAWDPAKYGGQFLINPLPEQIWRPRLILMNTLGAIDPFNDDKAPVSVFSNGETYWTAGSLFSSSCQLHLTHYPFDTQTCEVKLFAMKYNEDELKFFATRPNVSLTYFTAHGEWNLEATELNIGTLKSGKSSISTIELKFYLRRRPSFLLLTIVLPVVFLSFLNILVFIIPVESGEKITYGITVLLALSVYMSIVSGLLPRSSLTLPNVTIYLFILLSMSMLSVIDSIVFVLLHNREEKAERALTKVATTQQAVSPTDHLNIDNKGELNKNASTLNASTGQLDHVHPEKTKDGDVCPQEAPQRINKYKRIGKHIDVVSFVVFLVFWLVTTLGFTLPMALQ</sequence>
<feature type="domain" description="Neurotransmitter-gated ion-channel transmembrane" evidence="7">
    <location>
        <begin position="245"/>
        <end position="352"/>
    </location>
</feature>
<keyword evidence="5" id="KW-0407">Ion channel</keyword>
<evidence type="ECO:0000259" key="6">
    <source>
        <dbReference type="Pfam" id="PF02931"/>
    </source>
</evidence>
<keyword evidence="9" id="KW-1185">Reference proteome</keyword>
<dbReference type="InterPro" id="IPR038050">
    <property type="entry name" value="Neuro_actylchol_rec"/>
</dbReference>
<proteinExistence type="inferred from homology"/>
<dbReference type="Gene3D" id="2.70.170.10">
    <property type="entry name" value="Neurotransmitter-gated ion-channel ligand-binding domain"/>
    <property type="match status" value="1"/>
</dbReference>
<dbReference type="InterPro" id="IPR006202">
    <property type="entry name" value="Neur_chan_lig-bd"/>
</dbReference>
<name>A0AAV2HLU1_LYMST</name>
<keyword evidence="3 5" id="KW-1133">Transmembrane helix</keyword>
<dbReference type="GO" id="GO:0004888">
    <property type="term" value="F:transmembrane signaling receptor activity"/>
    <property type="evidence" value="ECO:0007669"/>
    <property type="project" value="InterPro"/>
</dbReference>
<organism evidence="8 9">
    <name type="scientific">Lymnaea stagnalis</name>
    <name type="common">Great pond snail</name>
    <name type="synonym">Helix stagnalis</name>
    <dbReference type="NCBI Taxonomy" id="6523"/>
    <lineage>
        <taxon>Eukaryota</taxon>
        <taxon>Metazoa</taxon>
        <taxon>Spiralia</taxon>
        <taxon>Lophotrochozoa</taxon>
        <taxon>Mollusca</taxon>
        <taxon>Gastropoda</taxon>
        <taxon>Heterobranchia</taxon>
        <taxon>Euthyneura</taxon>
        <taxon>Panpulmonata</taxon>
        <taxon>Hygrophila</taxon>
        <taxon>Lymnaeoidea</taxon>
        <taxon>Lymnaeidae</taxon>
        <taxon>Lymnaea</taxon>
    </lineage>
</organism>
<dbReference type="SUPFAM" id="SSF63712">
    <property type="entry name" value="Nicotinic receptor ligand binding domain-like"/>
    <property type="match status" value="1"/>
</dbReference>
<feature type="transmembrane region" description="Helical" evidence="5">
    <location>
        <begin position="303"/>
        <end position="325"/>
    </location>
</feature>
<comment type="similarity">
    <text evidence="5">Belongs to the ligand-gated ion channel (TC 1.A.9) family.</text>
</comment>
<evidence type="ECO:0000256" key="4">
    <source>
        <dbReference type="ARBA" id="ARBA00023136"/>
    </source>
</evidence>
<keyword evidence="5" id="KW-0813">Transport</keyword>
<dbReference type="PANTHER" id="PTHR18945">
    <property type="entry name" value="NEUROTRANSMITTER GATED ION CHANNEL"/>
    <property type="match status" value="1"/>
</dbReference>
<dbReference type="AlphaFoldDB" id="A0AAV2HLU1"/>
<dbReference type="Pfam" id="PF02931">
    <property type="entry name" value="Neur_chan_LBD"/>
    <property type="match status" value="1"/>
</dbReference>
<dbReference type="InterPro" id="IPR036719">
    <property type="entry name" value="Neuro-gated_channel_TM_sf"/>
</dbReference>
<evidence type="ECO:0000259" key="7">
    <source>
        <dbReference type="Pfam" id="PF02932"/>
    </source>
</evidence>
<feature type="chain" id="PRO_5043109069" evidence="5">
    <location>
        <begin position="26"/>
        <end position="432"/>
    </location>
</feature>
<dbReference type="PROSITE" id="PS00236">
    <property type="entry name" value="NEUROTR_ION_CHANNEL"/>
    <property type="match status" value="1"/>
</dbReference>
<dbReference type="PRINTS" id="PR00252">
    <property type="entry name" value="NRIONCHANNEL"/>
</dbReference>
<reference evidence="8 9" key="1">
    <citation type="submission" date="2024-04" db="EMBL/GenBank/DDBJ databases">
        <authorList>
            <consortium name="Genoscope - CEA"/>
            <person name="William W."/>
        </authorList>
    </citation>
    <scope>NUCLEOTIDE SEQUENCE [LARGE SCALE GENOMIC DNA]</scope>
</reference>
<keyword evidence="5" id="KW-0732">Signal</keyword>
<evidence type="ECO:0000256" key="2">
    <source>
        <dbReference type="ARBA" id="ARBA00022692"/>
    </source>
</evidence>
<feature type="transmembrane region" description="Helical" evidence="5">
    <location>
        <begin position="408"/>
        <end position="431"/>
    </location>
</feature>
<comment type="subcellular location">
    <subcellularLocation>
        <location evidence="1">Membrane</location>
        <topology evidence="1">Multi-pass membrane protein</topology>
    </subcellularLocation>
</comment>
<dbReference type="SUPFAM" id="SSF90112">
    <property type="entry name" value="Neurotransmitter-gated ion-channel transmembrane pore"/>
    <property type="match status" value="1"/>
</dbReference>
<feature type="domain" description="Neurotransmitter-gated ion-channel ligand-binding" evidence="6">
    <location>
        <begin position="37"/>
        <end position="238"/>
    </location>
</feature>
<dbReference type="InterPro" id="IPR036734">
    <property type="entry name" value="Neur_chan_lig-bd_sf"/>
</dbReference>
<dbReference type="InterPro" id="IPR018000">
    <property type="entry name" value="Neurotransmitter_ion_chnl_CS"/>
</dbReference>
<dbReference type="Proteomes" id="UP001497497">
    <property type="component" value="Unassembled WGS sequence"/>
</dbReference>
<comment type="caution">
    <text evidence="8">The sequence shown here is derived from an EMBL/GenBank/DDBJ whole genome shotgun (WGS) entry which is preliminary data.</text>
</comment>
<feature type="transmembrane region" description="Helical" evidence="5">
    <location>
        <begin position="240"/>
        <end position="263"/>
    </location>
</feature>
<dbReference type="InterPro" id="IPR006029">
    <property type="entry name" value="Neurotrans-gated_channel_TM"/>
</dbReference>
<accession>A0AAV2HLU1</accession>
<dbReference type="FunFam" id="2.70.170.10:FF:000028">
    <property type="entry name" value="AcetylCholine Receptor"/>
    <property type="match status" value="1"/>
</dbReference>
<gene>
    <name evidence="8" type="ORF">GSLYS_00008995001</name>
</gene>
<dbReference type="Gene3D" id="1.20.58.390">
    <property type="entry name" value="Neurotransmitter-gated ion-channel transmembrane domain"/>
    <property type="match status" value="1"/>
</dbReference>
<keyword evidence="4 5" id="KW-0472">Membrane</keyword>
<evidence type="ECO:0000256" key="1">
    <source>
        <dbReference type="ARBA" id="ARBA00004141"/>
    </source>
</evidence>
<keyword evidence="2 5" id="KW-0812">Transmembrane</keyword>
<dbReference type="EMBL" id="CAXITT010000189">
    <property type="protein sequence ID" value="CAL1535035.1"/>
    <property type="molecule type" value="Genomic_DNA"/>
</dbReference>
<evidence type="ECO:0000256" key="3">
    <source>
        <dbReference type="ARBA" id="ARBA00022989"/>
    </source>
</evidence>
<evidence type="ECO:0000256" key="5">
    <source>
        <dbReference type="RuleBase" id="RU000687"/>
    </source>
</evidence>
<feature type="signal peptide" evidence="5">
    <location>
        <begin position="1"/>
        <end position="25"/>
    </location>
</feature>